<dbReference type="InParanoid" id="A0A0D0CAL6"/>
<dbReference type="AlphaFoldDB" id="A0A0D0CAL6"/>
<proteinExistence type="predicted"/>
<feature type="non-terminal residue" evidence="2">
    <location>
        <position position="1"/>
    </location>
</feature>
<protein>
    <submittedName>
        <fullName evidence="2">Uncharacterized protein</fullName>
    </submittedName>
</protein>
<feature type="transmembrane region" description="Helical" evidence="1">
    <location>
        <begin position="65"/>
        <end position="86"/>
    </location>
</feature>
<name>A0A0D0CAL6_9AGAM</name>
<keyword evidence="3" id="KW-1185">Reference proteome</keyword>
<gene>
    <name evidence="2" type="ORF">PAXRUDRAFT_636347</name>
</gene>
<keyword evidence="1" id="KW-1133">Transmembrane helix</keyword>
<dbReference type="Proteomes" id="UP000054538">
    <property type="component" value="Unassembled WGS sequence"/>
</dbReference>
<dbReference type="EMBL" id="KN830618">
    <property type="protein sequence ID" value="KIK72628.1"/>
    <property type="molecule type" value="Genomic_DNA"/>
</dbReference>
<keyword evidence="1" id="KW-0472">Membrane</keyword>
<keyword evidence="1" id="KW-0812">Transmembrane</keyword>
<accession>A0A0D0CAL6</accession>
<sequence>ATRVIENEIEELIQLRRAIVVNRVDGRAVCFEFFLRGVQNLAQEVDKRDLAVANNRQCVSDTLDLGLSFLLAAVVLRVIRMLLAAVHQMRAH</sequence>
<reference evidence="2 3" key="1">
    <citation type="submission" date="2014-04" db="EMBL/GenBank/DDBJ databases">
        <authorList>
            <consortium name="DOE Joint Genome Institute"/>
            <person name="Kuo A."/>
            <person name="Kohler A."/>
            <person name="Jargeat P."/>
            <person name="Nagy L.G."/>
            <person name="Floudas D."/>
            <person name="Copeland A."/>
            <person name="Barry K.W."/>
            <person name="Cichocki N."/>
            <person name="Veneault-Fourrey C."/>
            <person name="LaButti K."/>
            <person name="Lindquist E.A."/>
            <person name="Lipzen A."/>
            <person name="Lundell T."/>
            <person name="Morin E."/>
            <person name="Murat C."/>
            <person name="Sun H."/>
            <person name="Tunlid A."/>
            <person name="Henrissat B."/>
            <person name="Grigoriev I.V."/>
            <person name="Hibbett D.S."/>
            <person name="Martin F."/>
            <person name="Nordberg H.P."/>
            <person name="Cantor M.N."/>
            <person name="Hua S.X."/>
        </authorList>
    </citation>
    <scope>NUCLEOTIDE SEQUENCE [LARGE SCALE GENOMIC DNA]</scope>
    <source>
        <strain evidence="2 3">Ve08.2h10</strain>
    </source>
</reference>
<evidence type="ECO:0000313" key="2">
    <source>
        <dbReference type="EMBL" id="KIK72628.1"/>
    </source>
</evidence>
<dbReference type="HOGENOM" id="CLU_2419073_0_0_1"/>
<evidence type="ECO:0000256" key="1">
    <source>
        <dbReference type="SAM" id="Phobius"/>
    </source>
</evidence>
<evidence type="ECO:0000313" key="3">
    <source>
        <dbReference type="Proteomes" id="UP000054538"/>
    </source>
</evidence>
<reference evidence="3" key="2">
    <citation type="submission" date="2015-01" db="EMBL/GenBank/DDBJ databases">
        <title>Evolutionary Origins and Diversification of the Mycorrhizal Mutualists.</title>
        <authorList>
            <consortium name="DOE Joint Genome Institute"/>
            <consortium name="Mycorrhizal Genomics Consortium"/>
            <person name="Kohler A."/>
            <person name="Kuo A."/>
            <person name="Nagy L.G."/>
            <person name="Floudas D."/>
            <person name="Copeland A."/>
            <person name="Barry K.W."/>
            <person name="Cichocki N."/>
            <person name="Veneault-Fourrey C."/>
            <person name="LaButti K."/>
            <person name="Lindquist E.A."/>
            <person name="Lipzen A."/>
            <person name="Lundell T."/>
            <person name="Morin E."/>
            <person name="Murat C."/>
            <person name="Riley R."/>
            <person name="Ohm R."/>
            <person name="Sun H."/>
            <person name="Tunlid A."/>
            <person name="Henrissat B."/>
            <person name="Grigoriev I.V."/>
            <person name="Hibbett D.S."/>
            <person name="Martin F."/>
        </authorList>
    </citation>
    <scope>NUCLEOTIDE SEQUENCE [LARGE SCALE GENOMIC DNA]</scope>
    <source>
        <strain evidence="3">Ve08.2h10</strain>
    </source>
</reference>
<organism evidence="2 3">
    <name type="scientific">Paxillus rubicundulus Ve08.2h10</name>
    <dbReference type="NCBI Taxonomy" id="930991"/>
    <lineage>
        <taxon>Eukaryota</taxon>
        <taxon>Fungi</taxon>
        <taxon>Dikarya</taxon>
        <taxon>Basidiomycota</taxon>
        <taxon>Agaricomycotina</taxon>
        <taxon>Agaricomycetes</taxon>
        <taxon>Agaricomycetidae</taxon>
        <taxon>Boletales</taxon>
        <taxon>Paxilineae</taxon>
        <taxon>Paxillaceae</taxon>
        <taxon>Paxillus</taxon>
    </lineage>
</organism>